<comment type="caution">
    <text evidence="6">The sequence shown here is derived from an EMBL/GenBank/DDBJ whole genome shotgun (WGS) entry which is preliminary data.</text>
</comment>
<reference evidence="6" key="1">
    <citation type="submission" date="2023-07" db="EMBL/GenBank/DDBJ databases">
        <title>Genome content predicts the carbon catabolic preferences of heterotrophic bacteria.</title>
        <authorList>
            <person name="Gralka M."/>
        </authorList>
    </citation>
    <scope>NUCLEOTIDE SEQUENCE</scope>
    <source>
        <strain evidence="6">I3M17_2</strain>
    </source>
</reference>
<evidence type="ECO:0000256" key="1">
    <source>
        <dbReference type="ARBA" id="ARBA00004196"/>
    </source>
</evidence>
<dbReference type="Gene3D" id="3.40.30.10">
    <property type="entry name" value="Glutaredoxin"/>
    <property type="match status" value="1"/>
</dbReference>
<organism evidence="6 7">
    <name type="scientific">Saccharophagus degradans</name>
    <dbReference type="NCBI Taxonomy" id="86304"/>
    <lineage>
        <taxon>Bacteria</taxon>
        <taxon>Pseudomonadati</taxon>
        <taxon>Pseudomonadota</taxon>
        <taxon>Gammaproteobacteria</taxon>
        <taxon>Cellvibrionales</taxon>
        <taxon>Cellvibrionaceae</taxon>
        <taxon>Saccharophagus</taxon>
    </lineage>
</organism>
<dbReference type="GO" id="GO:0030313">
    <property type="term" value="C:cell envelope"/>
    <property type="evidence" value="ECO:0007669"/>
    <property type="project" value="UniProtKB-SubCell"/>
</dbReference>
<comment type="subcellular location">
    <subcellularLocation>
        <location evidence="1">Cell envelope</location>
    </subcellularLocation>
</comment>
<gene>
    <name evidence="6" type="ORF">Q4521_20935</name>
</gene>
<dbReference type="GO" id="GO:0017004">
    <property type="term" value="P:cytochrome complex assembly"/>
    <property type="evidence" value="ECO:0007669"/>
    <property type="project" value="UniProtKB-KW"/>
</dbReference>
<accession>A0AAW7XEI1</accession>
<sequence length="109" mass="12696">MKQITVLLFLSIAFLSCKPPKDKQFDPKVLAAPMMDDKGAEFTFQQVLDQYKGETVLIYVWASWCVDCIQGLPKLKEVQKKYPNIDYVFISLDKDQRSWKNGIKRFSIK</sequence>
<dbReference type="SUPFAM" id="SSF52833">
    <property type="entry name" value="Thioredoxin-like"/>
    <property type="match status" value="1"/>
</dbReference>
<dbReference type="AlphaFoldDB" id="A0AAW7XEI1"/>
<proteinExistence type="predicted"/>
<evidence type="ECO:0000313" key="7">
    <source>
        <dbReference type="Proteomes" id="UP001169760"/>
    </source>
</evidence>
<feature type="domain" description="Thioredoxin-like fold" evidence="5">
    <location>
        <begin position="53"/>
        <end position="106"/>
    </location>
</feature>
<dbReference type="RefSeq" id="WP_303494285.1">
    <property type="nucleotide sequence ID" value="NZ_JAUOPB010000073.1"/>
</dbReference>
<keyword evidence="2" id="KW-0201">Cytochrome c-type biogenesis</keyword>
<dbReference type="EMBL" id="JAUOPB010000073">
    <property type="protein sequence ID" value="MDO6424961.1"/>
    <property type="molecule type" value="Genomic_DNA"/>
</dbReference>
<protein>
    <submittedName>
        <fullName evidence="6">Thioredoxin-like domain-containing protein</fullName>
    </submittedName>
</protein>
<evidence type="ECO:0000256" key="4">
    <source>
        <dbReference type="ARBA" id="ARBA00023284"/>
    </source>
</evidence>
<dbReference type="InterPro" id="IPR036249">
    <property type="entry name" value="Thioredoxin-like_sf"/>
</dbReference>
<evidence type="ECO:0000313" key="6">
    <source>
        <dbReference type="EMBL" id="MDO6424961.1"/>
    </source>
</evidence>
<dbReference type="Proteomes" id="UP001169760">
    <property type="component" value="Unassembled WGS sequence"/>
</dbReference>
<evidence type="ECO:0000256" key="3">
    <source>
        <dbReference type="ARBA" id="ARBA00023157"/>
    </source>
</evidence>
<keyword evidence="3" id="KW-1015">Disulfide bond</keyword>
<dbReference type="InterPro" id="IPR050553">
    <property type="entry name" value="Thioredoxin_ResA/DsbE_sf"/>
</dbReference>
<name>A0AAW7XEI1_9GAMM</name>
<dbReference type="PROSITE" id="PS51257">
    <property type="entry name" value="PROKAR_LIPOPROTEIN"/>
    <property type="match status" value="1"/>
</dbReference>
<dbReference type="Pfam" id="PF13905">
    <property type="entry name" value="Thioredoxin_8"/>
    <property type="match status" value="1"/>
</dbReference>
<evidence type="ECO:0000259" key="5">
    <source>
        <dbReference type="Pfam" id="PF13905"/>
    </source>
</evidence>
<dbReference type="PANTHER" id="PTHR42852:SF6">
    <property type="entry name" value="THIOL:DISULFIDE INTERCHANGE PROTEIN DSBE"/>
    <property type="match status" value="1"/>
</dbReference>
<evidence type="ECO:0000256" key="2">
    <source>
        <dbReference type="ARBA" id="ARBA00022748"/>
    </source>
</evidence>
<keyword evidence="4" id="KW-0676">Redox-active center</keyword>
<dbReference type="PANTHER" id="PTHR42852">
    <property type="entry name" value="THIOL:DISULFIDE INTERCHANGE PROTEIN DSBE"/>
    <property type="match status" value="1"/>
</dbReference>
<feature type="non-terminal residue" evidence="6">
    <location>
        <position position="109"/>
    </location>
</feature>
<dbReference type="InterPro" id="IPR012336">
    <property type="entry name" value="Thioredoxin-like_fold"/>
</dbReference>